<sequence length="204" mass="23202">MPPFLFLLTTLNDFDLQFDMPALQIFANFPYGVAITDIDNDDILDCLSAKRKDFDPEAKTVTYVWSLNGGEGNNSSKQKNWFLLLLSVLLLEARSAQFVPRLKADYCDSNIQENFFVAHLCLCGYVHADSDNVEVAHFRYTDYKDCAIVEVPHFGDECVLFVSKEKENDVPASCLEQFSDICGEAISLRERHPCVVDETDEEDY</sequence>
<keyword evidence="2" id="KW-1185">Reference proteome</keyword>
<dbReference type="SUPFAM" id="SSF69318">
    <property type="entry name" value="Integrin alpha N-terminal domain"/>
    <property type="match status" value="1"/>
</dbReference>
<dbReference type="InterPro" id="IPR028994">
    <property type="entry name" value="Integrin_alpha_N"/>
</dbReference>
<reference evidence="1 2" key="1">
    <citation type="journal article" date="2023" name="Arcadia Sci">
        <title>De novo assembly of a long-read Amblyomma americanum tick genome.</title>
        <authorList>
            <person name="Chou S."/>
            <person name="Poskanzer K.E."/>
            <person name="Rollins M."/>
            <person name="Thuy-Boun P.S."/>
        </authorList>
    </citation>
    <scope>NUCLEOTIDE SEQUENCE [LARGE SCALE GENOMIC DNA]</scope>
    <source>
        <strain evidence="1">F_SG_1</strain>
        <tissue evidence="1">Salivary glands</tissue>
    </source>
</reference>
<protein>
    <submittedName>
        <fullName evidence="1">Uncharacterized protein</fullName>
    </submittedName>
</protein>
<dbReference type="Proteomes" id="UP001321473">
    <property type="component" value="Unassembled WGS sequence"/>
</dbReference>
<dbReference type="InterPro" id="IPR002970">
    <property type="entry name" value="Tick_his-bd"/>
</dbReference>
<dbReference type="InterPro" id="IPR012674">
    <property type="entry name" value="Calycin"/>
</dbReference>
<comment type="caution">
    <text evidence="1">The sequence shown here is derived from an EMBL/GenBank/DDBJ whole genome shotgun (WGS) entry which is preliminary data.</text>
</comment>
<dbReference type="GO" id="GO:0043176">
    <property type="term" value="F:amine binding"/>
    <property type="evidence" value="ECO:0007669"/>
    <property type="project" value="InterPro"/>
</dbReference>
<gene>
    <name evidence="1" type="ORF">V5799_016242</name>
</gene>
<organism evidence="1 2">
    <name type="scientific">Amblyomma americanum</name>
    <name type="common">Lone star tick</name>
    <dbReference type="NCBI Taxonomy" id="6943"/>
    <lineage>
        <taxon>Eukaryota</taxon>
        <taxon>Metazoa</taxon>
        <taxon>Ecdysozoa</taxon>
        <taxon>Arthropoda</taxon>
        <taxon>Chelicerata</taxon>
        <taxon>Arachnida</taxon>
        <taxon>Acari</taxon>
        <taxon>Parasitiformes</taxon>
        <taxon>Ixodida</taxon>
        <taxon>Ixodoidea</taxon>
        <taxon>Ixodidae</taxon>
        <taxon>Amblyomminae</taxon>
        <taxon>Amblyomma</taxon>
    </lineage>
</organism>
<dbReference type="GO" id="GO:0030682">
    <property type="term" value="P:symbiont-mediated perturbation of host defenses"/>
    <property type="evidence" value="ECO:0007669"/>
    <property type="project" value="InterPro"/>
</dbReference>
<name>A0AAQ4F5Q3_AMBAM</name>
<evidence type="ECO:0000313" key="1">
    <source>
        <dbReference type="EMBL" id="KAK8782416.1"/>
    </source>
</evidence>
<evidence type="ECO:0000313" key="2">
    <source>
        <dbReference type="Proteomes" id="UP001321473"/>
    </source>
</evidence>
<dbReference type="Gene3D" id="2.40.128.20">
    <property type="match status" value="1"/>
</dbReference>
<dbReference type="AlphaFoldDB" id="A0AAQ4F5Q3"/>
<dbReference type="EMBL" id="JARKHS020006687">
    <property type="protein sequence ID" value="KAK8782416.1"/>
    <property type="molecule type" value="Genomic_DNA"/>
</dbReference>
<accession>A0AAQ4F5Q3</accession>
<proteinExistence type="predicted"/>
<dbReference type="Pfam" id="PF02098">
    <property type="entry name" value="His_binding"/>
    <property type="match status" value="1"/>
</dbReference>